<dbReference type="Proteomes" id="UP000199399">
    <property type="component" value="Unassembled WGS sequence"/>
</dbReference>
<keyword evidence="2" id="KW-0805">Transcription regulation</keyword>
<dbReference type="PRINTS" id="PR00039">
    <property type="entry name" value="HTHLYSR"/>
</dbReference>
<keyword evidence="7" id="KW-1185">Reference proteome</keyword>
<dbReference type="Gene3D" id="3.40.190.290">
    <property type="match status" value="1"/>
</dbReference>
<accession>A0A1G7KGN6</accession>
<dbReference type="Pfam" id="PF00126">
    <property type="entry name" value="HTH_1"/>
    <property type="match status" value="1"/>
</dbReference>
<comment type="similarity">
    <text evidence="1">Belongs to the LysR transcriptional regulatory family.</text>
</comment>
<dbReference type="SUPFAM" id="SSF53850">
    <property type="entry name" value="Periplasmic binding protein-like II"/>
    <property type="match status" value="1"/>
</dbReference>
<name>A0A1G7KGN6_9RHOB</name>
<keyword evidence="3 6" id="KW-0238">DNA-binding</keyword>
<dbReference type="SUPFAM" id="SSF46785">
    <property type="entry name" value="Winged helix' DNA-binding domain"/>
    <property type="match status" value="1"/>
</dbReference>
<dbReference type="AlphaFoldDB" id="A0A1G7KGN6"/>
<dbReference type="Gene3D" id="1.10.10.10">
    <property type="entry name" value="Winged helix-like DNA-binding domain superfamily/Winged helix DNA-binding domain"/>
    <property type="match status" value="1"/>
</dbReference>
<evidence type="ECO:0000256" key="3">
    <source>
        <dbReference type="ARBA" id="ARBA00023125"/>
    </source>
</evidence>
<dbReference type="InterPro" id="IPR036390">
    <property type="entry name" value="WH_DNA-bd_sf"/>
</dbReference>
<evidence type="ECO:0000313" key="6">
    <source>
        <dbReference type="EMBL" id="SDF36286.1"/>
    </source>
</evidence>
<evidence type="ECO:0000313" key="7">
    <source>
        <dbReference type="Proteomes" id="UP000199399"/>
    </source>
</evidence>
<dbReference type="PROSITE" id="PS50931">
    <property type="entry name" value="HTH_LYSR"/>
    <property type="match status" value="1"/>
</dbReference>
<dbReference type="InterPro" id="IPR036388">
    <property type="entry name" value="WH-like_DNA-bd_sf"/>
</dbReference>
<protein>
    <submittedName>
        <fullName evidence="6">DNA-binding transcriptional regulator, LysR family</fullName>
    </submittedName>
</protein>
<evidence type="ECO:0000256" key="4">
    <source>
        <dbReference type="ARBA" id="ARBA00023163"/>
    </source>
</evidence>
<sequence>MNIERLSLDRLRVFSVVARTGTFSAGAVELGRAQSAVSYAISELESQLGIELFDRSAKRPKLTVAGDTVLRDAIAILERADSLLARARAISQGLENVVGLSVDPVFPTHVLVEILHDFEAAFPTVAVLLSNDALSMPVELVLKGDCAIGITCTYPHVPAGLTGFSLPPVTLVPVVAATHEMAQTLAPVDDADLRDHRQIVVIDRGPLTTGVDFGVVSSRIWRVSEMGAKLTLIRNGFGWGFLPEAIARQEVDAGRLVILNLVSHPDTGDAMPVNCVVRADAPLGPATQWLLDRLRAVRFY</sequence>
<reference evidence="7" key="1">
    <citation type="submission" date="2016-10" db="EMBL/GenBank/DDBJ databases">
        <authorList>
            <person name="Varghese N."/>
            <person name="Submissions S."/>
        </authorList>
    </citation>
    <scope>NUCLEOTIDE SEQUENCE [LARGE SCALE GENOMIC DNA]</scope>
    <source>
        <strain evidence="7">DSM 16477</strain>
    </source>
</reference>
<dbReference type="InterPro" id="IPR005119">
    <property type="entry name" value="LysR_subst-bd"/>
</dbReference>
<gene>
    <name evidence="6" type="ORF">SAMN04489759_10217</name>
</gene>
<organism evidence="6 7">
    <name type="scientific">Sulfitobacter delicatus</name>
    <dbReference type="NCBI Taxonomy" id="218672"/>
    <lineage>
        <taxon>Bacteria</taxon>
        <taxon>Pseudomonadati</taxon>
        <taxon>Pseudomonadota</taxon>
        <taxon>Alphaproteobacteria</taxon>
        <taxon>Rhodobacterales</taxon>
        <taxon>Roseobacteraceae</taxon>
        <taxon>Sulfitobacter</taxon>
    </lineage>
</organism>
<proteinExistence type="inferred from homology"/>
<keyword evidence="4" id="KW-0804">Transcription</keyword>
<dbReference type="PANTHER" id="PTHR30126:SF91">
    <property type="entry name" value="LYSR FAMILY TRANSCRIPTIONAL REGULATOR"/>
    <property type="match status" value="1"/>
</dbReference>
<dbReference type="Pfam" id="PF03466">
    <property type="entry name" value="LysR_substrate"/>
    <property type="match status" value="1"/>
</dbReference>
<dbReference type="STRING" id="218672.SAMN04489759_10217"/>
<evidence type="ECO:0000256" key="1">
    <source>
        <dbReference type="ARBA" id="ARBA00009437"/>
    </source>
</evidence>
<evidence type="ECO:0000259" key="5">
    <source>
        <dbReference type="PROSITE" id="PS50931"/>
    </source>
</evidence>
<dbReference type="PANTHER" id="PTHR30126">
    <property type="entry name" value="HTH-TYPE TRANSCRIPTIONAL REGULATOR"/>
    <property type="match status" value="1"/>
</dbReference>
<feature type="domain" description="HTH lysR-type" evidence="5">
    <location>
        <begin position="6"/>
        <end position="63"/>
    </location>
</feature>
<dbReference type="RefSeq" id="WP_167356363.1">
    <property type="nucleotide sequence ID" value="NZ_FNBP01000002.1"/>
</dbReference>
<dbReference type="InterPro" id="IPR000847">
    <property type="entry name" value="LysR_HTH_N"/>
</dbReference>
<evidence type="ECO:0000256" key="2">
    <source>
        <dbReference type="ARBA" id="ARBA00023015"/>
    </source>
</evidence>
<dbReference type="GO" id="GO:0003700">
    <property type="term" value="F:DNA-binding transcription factor activity"/>
    <property type="evidence" value="ECO:0007669"/>
    <property type="project" value="InterPro"/>
</dbReference>
<dbReference type="GO" id="GO:0000976">
    <property type="term" value="F:transcription cis-regulatory region binding"/>
    <property type="evidence" value="ECO:0007669"/>
    <property type="project" value="TreeGrafter"/>
</dbReference>
<dbReference type="EMBL" id="FNBP01000002">
    <property type="protein sequence ID" value="SDF36286.1"/>
    <property type="molecule type" value="Genomic_DNA"/>
</dbReference>